<organism evidence="6 7">
    <name type="scientific">Trichoderma harzianum</name>
    <name type="common">Hypocrea lixii</name>
    <dbReference type="NCBI Taxonomy" id="5544"/>
    <lineage>
        <taxon>Eukaryota</taxon>
        <taxon>Fungi</taxon>
        <taxon>Dikarya</taxon>
        <taxon>Ascomycota</taxon>
        <taxon>Pezizomycotina</taxon>
        <taxon>Sordariomycetes</taxon>
        <taxon>Hypocreomycetidae</taxon>
        <taxon>Hypocreales</taxon>
        <taxon>Hypocreaceae</taxon>
        <taxon>Trichoderma</taxon>
    </lineage>
</organism>
<dbReference type="PANTHER" id="PTHR24171:SF8">
    <property type="entry name" value="BRCA1-ASSOCIATED RING DOMAIN PROTEIN 1"/>
    <property type="match status" value="1"/>
</dbReference>
<dbReference type="GO" id="GO:0004842">
    <property type="term" value="F:ubiquitin-protein transferase activity"/>
    <property type="evidence" value="ECO:0007669"/>
    <property type="project" value="TreeGrafter"/>
</dbReference>
<protein>
    <submittedName>
        <fullName evidence="6">Ankyrin repeat protein</fullName>
    </submittedName>
</protein>
<name>A0A0F9ZZB9_TRIHA</name>
<evidence type="ECO:0000256" key="1">
    <source>
        <dbReference type="ARBA" id="ARBA00022737"/>
    </source>
</evidence>
<dbReference type="InterPro" id="IPR036770">
    <property type="entry name" value="Ankyrin_rpt-contain_sf"/>
</dbReference>
<dbReference type="Pfam" id="PF12796">
    <property type="entry name" value="Ank_2"/>
    <property type="match status" value="1"/>
</dbReference>
<accession>A0A0F9ZZB9</accession>
<dbReference type="InterPro" id="IPR002110">
    <property type="entry name" value="Ankyrin_rpt"/>
</dbReference>
<evidence type="ECO:0000256" key="3">
    <source>
        <dbReference type="PROSITE-ProRule" id="PRU00023"/>
    </source>
</evidence>
<reference evidence="7" key="1">
    <citation type="journal article" date="2015" name="Genome Announc.">
        <title>Draft whole-genome sequence of the biocontrol agent Trichoderma harzianum T6776.</title>
        <authorList>
            <person name="Baroncelli R."/>
            <person name="Piaggeschi G."/>
            <person name="Fiorini L."/>
            <person name="Bertolini E."/>
            <person name="Zapparata A."/>
            <person name="Pe M.E."/>
            <person name="Sarrocco S."/>
            <person name="Vannacci G."/>
        </authorList>
    </citation>
    <scope>NUCLEOTIDE SEQUENCE [LARGE SCALE GENOMIC DNA]</scope>
    <source>
        <strain evidence="7">T6776</strain>
    </source>
</reference>
<feature type="domain" description="Single-strand DNA deaminase toxin A-like C-terminal" evidence="5">
    <location>
        <begin position="369"/>
        <end position="427"/>
    </location>
</feature>
<feature type="region of interest" description="Disordered" evidence="4">
    <location>
        <begin position="259"/>
        <end position="292"/>
    </location>
</feature>
<dbReference type="EMBL" id="JOKZ01000051">
    <property type="protein sequence ID" value="KKP05347.1"/>
    <property type="molecule type" value="Genomic_DNA"/>
</dbReference>
<sequence>MSSNLFPCPKIDVIRWNSSNVTVKCPYCDELHQHGVGDPWKRLPQSKEVKDPGKRVSHCAPGGQYEFIFPIDENSGLVGYEIDKRRACFVNSSLQADHTDDNLYSSDSDEDELADSFRSAMRISGTEPKSRPILNLYDNAREIETIVFSGGDTFEQKKILLAISNCLTGDLPAVSQYLETSTEAKLFLHGKDETGNTTLIMAAAEKSDKMVSLLLQNGADVDAANNDGRSALMEAALWGHLRSVRALLESNACKWAKDRHGRSAMDLAQPSRRNEEERYSRSRLAAADSVPERDSNRRHIAILLSDSNGEKRHAYTGPLSESERKNYFFKKSESEMVITLHGPIQRYPVPQIRKTAAVLDRGDQFARISATSGWGVNSLPPNVRDMPSWTEQVYYIASIIGHRFEETSWDQGKPGQYCACHAEKKLIAYFLDKHVFLPKDRQPDQTLEDSIFEVKTSLEEGKDLSTLWASVCRLEEMNIDLDRQLFSADDRLLGDSYDEQEVKRLKRKIHVIDKQLSRLESDAFVATMRAQQKKERKLLKKEQTHWDLMGLSENEPPISLKSAVILSSNMICQDCDTFRKLVNARFQLHIEMNWRIIPEAIDGPP</sequence>
<dbReference type="PROSITE" id="PS50297">
    <property type="entry name" value="ANK_REP_REGION"/>
    <property type="match status" value="1"/>
</dbReference>
<dbReference type="Gene3D" id="1.25.40.20">
    <property type="entry name" value="Ankyrin repeat-containing domain"/>
    <property type="match status" value="1"/>
</dbReference>
<dbReference type="Pfam" id="PF24120">
    <property type="entry name" value="SsdA_C"/>
    <property type="match status" value="1"/>
</dbReference>
<evidence type="ECO:0000313" key="7">
    <source>
        <dbReference type="Proteomes" id="UP000034112"/>
    </source>
</evidence>
<comment type="caution">
    <text evidence="6">The sequence shown here is derived from an EMBL/GenBank/DDBJ whole genome shotgun (WGS) entry which is preliminary data.</text>
</comment>
<evidence type="ECO:0000313" key="6">
    <source>
        <dbReference type="EMBL" id="KKP05347.1"/>
    </source>
</evidence>
<dbReference type="AlphaFoldDB" id="A0A0F9ZZB9"/>
<feature type="repeat" description="ANK" evidence="3">
    <location>
        <begin position="194"/>
        <end position="226"/>
    </location>
</feature>
<dbReference type="SMART" id="SM00248">
    <property type="entry name" value="ANK"/>
    <property type="match status" value="2"/>
</dbReference>
<keyword evidence="2 3" id="KW-0040">ANK repeat</keyword>
<feature type="repeat" description="ANK" evidence="3">
    <location>
        <begin position="227"/>
        <end position="259"/>
    </location>
</feature>
<dbReference type="PANTHER" id="PTHR24171">
    <property type="entry name" value="ANKYRIN REPEAT DOMAIN-CONTAINING PROTEIN 39-RELATED"/>
    <property type="match status" value="1"/>
</dbReference>
<dbReference type="OMA" id="RDHYKNR"/>
<proteinExistence type="predicted"/>
<dbReference type="SUPFAM" id="SSF48403">
    <property type="entry name" value="Ankyrin repeat"/>
    <property type="match status" value="1"/>
</dbReference>
<keyword evidence="1" id="KW-0677">Repeat</keyword>
<dbReference type="PROSITE" id="PS50088">
    <property type="entry name" value="ANK_REPEAT"/>
    <property type="match status" value="2"/>
</dbReference>
<dbReference type="GO" id="GO:0085020">
    <property type="term" value="P:protein K6-linked ubiquitination"/>
    <property type="evidence" value="ECO:0007669"/>
    <property type="project" value="TreeGrafter"/>
</dbReference>
<dbReference type="OrthoDB" id="341259at2759"/>
<evidence type="ECO:0000256" key="4">
    <source>
        <dbReference type="SAM" id="MobiDB-lite"/>
    </source>
</evidence>
<evidence type="ECO:0000259" key="5">
    <source>
        <dbReference type="Pfam" id="PF24120"/>
    </source>
</evidence>
<gene>
    <name evidence="6" type="ORF">THAR02_02536</name>
</gene>
<dbReference type="InterPro" id="IPR057517">
    <property type="entry name" value="SsdA-like_C"/>
</dbReference>
<evidence type="ECO:0000256" key="2">
    <source>
        <dbReference type="ARBA" id="ARBA00023043"/>
    </source>
</evidence>
<dbReference type="Proteomes" id="UP000034112">
    <property type="component" value="Unassembled WGS sequence"/>
</dbReference>